<evidence type="ECO:0000313" key="1">
    <source>
        <dbReference type="EMBL" id="KAJ7729443.1"/>
    </source>
</evidence>
<accession>A0AAD7HVX5</accession>
<keyword evidence="2" id="KW-1185">Reference proteome</keyword>
<dbReference type="AlphaFoldDB" id="A0AAD7HVX5"/>
<sequence length="177" mass="20519">MQTGCIGCMRTSFAVLKTALVRRQLHRSFTLHGPHLTTLFTPSTVSSQATSMYFRPPRPDIYTSFHRTTLPIVPWSTNWETCDTILFFTPSLGWYNLSDFDFYADILLEAGGEYYEIDDYSFVWYGGGFTGPDDFLRQLPHLKRLVEEFPDNEDDLYVEACREQRRLVEAAGQKLYN</sequence>
<comment type="caution">
    <text evidence="1">The sequence shown here is derived from an EMBL/GenBank/DDBJ whole genome shotgun (WGS) entry which is preliminary data.</text>
</comment>
<proteinExistence type="predicted"/>
<organism evidence="1 2">
    <name type="scientific">Mycena metata</name>
    <dbReference type="NCBI Taxonomy" id="1033252"/>
    <lineage>
        <taxon>Eukaryota</taxon>
        <taxon>Fungi</taxon>
        <taxon>Dikarya</taxon>
        <taxon>Basidiomycota</taxon>
        <taxon>Agaricomycotina</taxon>
        <taxon>Agaricomycetes</taxon>
        <taxon>Agaricomycetidae</taxon>
        <taxon>Agaricales</taxon>
        <taxon>Marasmiineae</taxon>
        <taxon>Mycenaceae</taxon>
        <taxon>Mycena</taxon>
    </lineage>
</organism>
<gene>
    <name evidence="1" type="ORF">B0H16DRAFT_1734198</name>
</gene>
<reference evidence="1" key="1">
    <citation type="submission" date="2023-03" db="EMBL/GenBank/DDBJ databases">
        <title>Massive genome expansion in bonnet fungi (Mycena s.s.) driven by repeated elements and novel gene families across ecological guilds.</title>
        <authorList>
            <consortium name="Lawrence Berkeley National Laboratory"/>
            <person name="Harder C.B."/>
            <person name="Miyauchi S."/>
            <person name="Viragh M."/>
            <person name="Kuo A."/>
            <person name="Thoen E."/>
            <person name="Andreopoulos B."/>
            <person name="Lu D."/>
            <person name="Skrede I."/>
            <person name="Drula E."/>
            <person name="Henrissat B."/>
            <person name="Morin E."/>
            <person name="Kohler A."/>
            <person name="Barry K."/>
            <person name="LaButti K."/>
            <person name="Morin E."/>
            <person name="Salamov A."/>
            <person name="Lipzen A."/>
            <person name="Mereny Z."/>
            <person name="Hegedus B."/>
            <person name="Baldrian P."/>
            <person name="Stursova M."/>
            <person name="Weitz H."/>
            <person name="Taylor A."/>
            <person name="Grigoriev I.V."/>
            <person name="Nagy L.G."/>
            <person name="Martin F."/>
            <person name="Kauserud H."/>
        </authorList>
    </citation>
    <scope>NUCLEOTIDE SEQUENCE</scope>
    <source>
        <strain evidence="1">CBHHK182m</strain>
    </source>
</reference>
<dbReference type="Proteomes" id="UP001215598">
    <property type="component" value="Unassembled WGS sequence"/>
</dbReference>
<protein>
    <submittedName>
        <fullName evidence="1">Uncharacterized protein</fullName>
    </submittedName>
</protein>
<dbReference type="EMBL" id="JARKIB010000165">
    <property type="protein sequence ID" value="KAJ7729443.1"/>
    <property type="molecule type" value="Genomic_DNA"/>
</dbReference>
<evidence type="ECO:0000313" key="2">
    <source>
        <dbReference type="Proteomes" id="UP001215598"/>
    </source>
</evidence>
<name>A0AAD7HVX5_9AGAR</name>